<feature type="domain" description="Carrier" evidence="7">
    <location>
        <begin position="773"/>
        <end position="846"/>
    </location>
</feature>
<dbReference type="Gene3D" id="3.30.559.10">
    <property type="entry name" value="Chloramphenicol acetyltransferase-like domain"/>
    <property type="match status" value="6"/>
</dbReference>
<dbReference type="InterPro" id="IPR000873">
    <property type="entry name" value="AMP-dep_synth/lig_dom"/>
</dbReference>
<dbReference type="GO" id="GO:1904091">
    <property type="term" value="F:non-ribosomal peptide synthetase activity"/>
    <property type="evidence" value="ECO:0007669"/>
    <property type="project" value="UniProtKB-ARBA"/>
</dbReference>
<keyword evidence="4" id="KW-0808">Transferase</keyword>
<evidence type="ECO:0000313" key="8">
    <source>
        <dbReference type="EMBL" id="KAE8157076.1"/>
    </source>
</evidence>
<organism evidence="8 9">
    <name type="scientific">Aspergillus tamarii</name>
    <dbReference type="NCBI Taxonomy" id="41984"/>
    <lineage>
        <taxon>Eukaryota</taxon>
        <taxon>Fungi</taxon>
        <taxon>Dikarya</taxon>
        <taxon>Ascomycota</taxon>
        <taxon>Pezizomycotina</taxon>
        <taxon>Eurotiomycetes</taxon>
        <taxon>Eurotiomycetidae</taxon>
        <taxon>Eurotiales</taxon>
        <taxon>Aspergillaceae</taxon>
        <taxon>Aspergillus</taxon>
        <taxon>Aspergillus subgen. Circumdati</taxon>
    </lineage>
</organism>
<feature type="compositionally biased region" description="Basic and acidic residues" evidence="6">
    <location>
        <begin position="3254"/>
        <end position="3264"/>
    </location>
</feature>
<evidence type="ECO:0000259" key="7">
    <source>
        <dbReference type="PROSITE" id="PS50075"/>
    </source>
</evidence>
<dbReference type="GO" id="GO:0043041">
    <property type="term" value="P:amino acid activation for nonribosomal peptide biosynthetic process"/>
    <property type="evidence" value="ECO:0007669"/>
    <property type="project" value="TreeGrafter"/>
</dbReference>
<feature type="domain" description="Carrier" evidence="7">
    <location>
        <begin position="6184"/>
        <end position="6260"/>
    </location>
</feature>
<dbReference type="PROSITE" id="PS50075">
    <property type="entry name" value="CARRIER"/>
    <property type="match status" value="6"/>
</dbReference>
<dbReference type="GO" id="GO:0005737">
    <property type="term" value="C:cytoplasm"/>
    <property type="evidence" value="ECO:0007669"/>
    <property type="project" value="TreeGrafter"/>
</dbReference>
<dbReference type="GO" id="GO:0044550">
    <property type="term" value="P:secondary metabolite biosynthetic process"/>
    <property type="evidence" value="ECO:0007669"/>
    <property type="project" value="TreeGrafter"/>
</dbReference>
<dbReference type="Gene3D" id="1.10.1200.10">
    <property type="entry name" value="ACP-like"/>
    <property type="match status" value="6"/>
</dbReference>
<keyword evidence="3" id="KW-0436">Ligase</keyword>
<dbReference type="SUPFAM" id="SSF56801">
    <property type="entry name" value="Acetyl-CoA synthetase-like"/>
    <property type="match status" value="6"/>
</dbReference>
<dbReference type="InterPro" id="IPR001242">
    <property type="entry name" value="Condensation_dom"/>
</dbReference>
<dbReference type="Proteomes" id="UP000326950">
    <property type="component" value="Unassembled WGS sequence"/>
</dbReference>
<reference evidence="8 9" key="1">
    <citation type="submission" date="2019-04" db="EMBL/GenBank/DDBJ databases">
        <title>Friends and foes A comparative genomics study of 23 Aspergillus species from section Flavi.</title>
        <authorList>
            <consortium name="DOE Joint Genome Institute"/>
            <person name="Kjaerbolling I."/>
            <person name="Vesth T."/>
            <person name="Frisvad J.C."/>
            <person name="Nybo J.L."/>
            <person name="Theobald S."/>
            <person name="Kildgaard S."/>
            <person name="Isbrandt T."/>
            <person name="Kuo A."/>
            <person name="Sato A."/>
            <person name="Lyhne E.K."/>
            <person name="Kogle M.E."/>
            <person name="Wiebenga A."/>
            <person name="Kun R.S."/>
            <person name="Lubbers R.J."/>
            <person name="Makela M.R."/>
            <person name="Barry K."/>
            <person name="Chovatia M."/>
            <person name="Clum A."/>
            <person name="Daum C."/>
            <person name="Haridas S."/>
            <person name="He G."/>
            <person name="LaButti K."/>
            <person name="Lipzen A."/>
            <person name="Mondo S."/>
            <person name="Riley R."/>
            <person name="Salamov A."/>
            <person name="Simmons B.A."/>
            <person name="Magnuson J.K."/>
            <person name="Henrissat B."/>
            <person name="Mortensen U.H."/>
            <person name="Larsen T.O."/>
            <person name="Devries R.P."/>
            <person name="Grigoriev I.V."/>
            <person name="Machida M."/>
            <person name="Baker S.E."/>
            <person name="Andersen M.R."/>
        </authorList>
    </citation>
    <scope>NUCLEOTIDE SEQUENCE [LARGE SCALE GENOMIC DNA]</scope>
    <source>
        <strain evidence="8 9">CBS 117626</strain>
    </source>
</reference>
<dbReference type="Pfam" id="PF00550">
    <property type="entry name" value="PP-binding"/>
    <property type="match status" value="6"/>
</dbReference>
<dbReference type="EMBL" id="ML738736">
    <property type="protein sequence ID" value="KAE8157076.1"/>
    <property type="molecule type" value="Genomic_DNA"/>
</dbReference>
<dbReference type="CDD" id="cd05918">
    <property type="entry name" value="A_NRPS_SidN3_like"/>
    <property type="match status" value="6"/>
</dbReference>
<dbReference type="CDD" id="cd19545">
    <property type="entry name" value="FUM14_C_NRPS-like"/>
    <property type="match status" value="4"/>
</dbReference>
<dbReference type="InterPro" id="IPR010071">
    <property type="entry name" value="AA_adenyl_dom"/>
</dbReference>
<feature type="domain" description="Carrier" evidence="7">
    <location>
        <begin position="2954"/>
        <end position="3031"/>
    </location>
</feature>
<feature type="region of interest" description="Disordered" evidence="6">
    <location>
        <begin position="3247"/>
        <end position="3267"/>
    </location>
</feature>
<dbReference type="Pfam" id="PF00501">
    <property type="entry name" value="AMP-binding"/>
    <property type="match status" value="6"/>
</dbReference>
<dbReference type="Gene3D" id="3.30.559.30">
    <property type="entry name" value="Nonribosomal peptide synthetase, condensation domain"/>
    <property type="match status" value="7"/>
</dbReference>
<dbReference type="InterPro" id="IPR020845">
    <property type="entry name" value="AMP-binding_CS"/>
</dbReference>
<name>A0A5N6UEZ7_ASPTM</name>
<dbReference type="InterPro" id="IPR020806">
    <property type="entry name" value="PKS_PP-bd"/>
</dbReference>
<keyword evidence="9" id="KW-1185">Reference proteome</keyword>
<dbReference type="InterPro" id="IPR023213">
    <property type="entry name" value="CAT-like_dom_sf"/>
</dbReference>
<comment type="similarity">
    <text evidence="5">Belongs to the NRP synthetase family.</text>
</comment>
<dbReference type="Gene3D" id="3.30.300.30">
    <property type="match status" value="6"/>
</dbReference>
<dbReference type="GO" id="GO:0031177">
    <property type="term" value="F:phosphopantetheine binding"/>
    <property type="evidence" value="ECO:0007669"/>
    <property type="project" value="InterPro"/>
</dbReference>
<dbReference type="PANTHER" id="PTHR45527">
    <property type="entry name" value="NONRIBOSOMAL PEPTIDE SYNTHETASE"/>
    <property type="match status" value="1"/>
</dbReference>
<dbReference type="FunFam" id="3.40.50.980:FF:000001">
    <property type="entry name" value="Non-ribosomal peptide synthetase"/>
    <property type="match status" value="1"/>
</dbReference>
<dbReference type="FunFam" id="3.30.559.30:FF:000003">
    <property type="entry name" value="Nonribosomal peptide synthase SidD"/>
    <property type="match status" value="4"/>
</dbReference>
<dbReference type="SUPFAM" id="SSF52777">
    <property type="entry name" value="CoA-dependent acyltransferases"/>
    <property type="match status" value="12"/>
</dbReference>
<dbReference type="Gene3D" id="3.40.50.12780">
    <property type="entry name" value="N-terminal domain of ligase-like"/>
    <property type="match status" value="5"/>
</dbReference>
<protein>
    <recommendedName>
        <fullName evidence="7">Carrier domain-containing protein</fullName>
    </recommendedName>
</protein>
<feature type="domain" description="Carrier" evidence="7">
    <location>
        <begin position="5108"/>
        <end position="5184"/>
    </location>
</feature>
<evidence type="ECO:0000256" key="5">
    <source>
        <dbReference type="ARBA" id="ARBA00029454"/>
    </source>
</evidence>
<dbReference type="InterPro" id="IPR006162">
    <property type="entry name" value="Ppantetheine_attach_site"/>
</dbReference>
<dbReference type="PANTHER" id="PTHR45527:SF1">
    <property type="entry name" value="FATTY ACID SYNTHASE"/>
    <property type="match status" value="1"/>
</dbReference>
<keyword evidence="2" id="KW-0597">Phosphoprotein</keyword>
<evidence type="ECO:0000256" key="1">
    <source>
        <dbReference type="ARBA" id="ARBA00022450"/>
    </source>
</evidence>
<evidence type="ECO:0000256" key="4">
    <source>
        <dbReference type="ARBA" id="ARBA00022679"/>
    </source>
</evidence>
<feature type="domain" description="Carrier" evidence="7">
    <location>
        <begin position="4041"/>
        <end position="4115"/>
    </location>
</feature>
<gene>
    <name evidence="8" type="ORF">BDV40DRAFT_305503</name>
</gene>
<dbReference type="GO" id="GO:0016740">
    <property type="term" value="F:transferase activity"/>
    <property type="evidence" value="ECO:0007669"/>
    <property type="project" value="UniProtKB-KW"/>
</dbReference>
<dbReference type="FunFam" id="3.40.50.12780:FF:000014">
    <property type="entry name" value="Nonribosomal peptide synthetase 1"/>
    <property type="match status" value="2"/>
</dbReference>
<dbReference type="GO" id="GO:0016874">
    <property type="term" value="F:ligase activity"/>
    <property type="evidence" value="ECO:0007669"/>
    <property type="project" value="UniProtKB-KW"/>
</dbReference>
<accession>A0A5N6UEZ7</accession>
<dbReference type="SUPFAM" id="SSF47336">
    <property type="entry name" value="ACP-like"/>
    <property type="match status" value="6"/>
</dbReference>
<evidence type="ECO:0000313" key="9">
    <source>
        <dbReference type="Proteomes" id="UP000326950"/>
    </source>
</evidence>
<dbReference type="InterPro" id="IPR009081">
    <property type="entry name" value="PP-bd_ACP"/>
</dbReference>
<dbReference type="OrthoDB" id="416786at2759"/>
<feature type="compositionally biased region" description="Low complexity" evidence="6">
    <location>
        <begin position="868"/>
        <end position="879"/>
    </location>
</feature>
<dbReference type="InterPro" id="IPR042099">
    <property type="entry name" value="ANL_N_sf"/>
</dbReference>
<dbReference type="PROSITE" id="PS00012">
    <property type="entry name" value="PHOSPHOPANTETHEINE"/>
    <property type="match status" value="4"/>
</dbReference>
<dbReference type="FunFam" id="3.30.300.30:FF:000015">
    <property type="entry name" value="Nonribosomal peptide synthase SidD"/>
    <property type="match status" value="6"/>
</dbReference>
<dbReference type="NCBIfam" id="NF003417">
    <property type="entry name" value="PRK04813.1"/>
    <property type="match status" value="6"/>
</dbReference>
<dbReference type="CDD" id="cd19542">
    <property type="entry name" value="CT_NRPS-like"/>
    <property type="match status" value="1"/>
</dbReference>
<dbReference type="SMART" id="SM00823">
    <property type="entry name" value="PKS_PP"/>
    <property type="match status" value="5"/>
</dbReference>
<dbReference type="Gene3D" id="3.40.50.980">
    <property type="match status" value="2"/>
</dbReference>
<dbReference type="FunFam" id="1.10.1200.10:FF:000005">
    <property type="entry name" value="Nonribosomal peptide synthetase 1"/>
    <property type="match status" value="4"/>
</dbReference>
<dbReference type="Gene3D" id="2.30.38.10">
    <property type="entry name" value="Luciferase, Domain 3"/>
    <property type="match status" value="1"/>
</dbReference>
<dbReference type="PROSITE" id="PS00455">
    <property type="entry name" value="AMP_BINDING"/>
    <property type="match status" value="6"/>
</dbReference>
<dbReference type="NCBIfam" id="TIGR01733">
    <property type="entry name" value="AA-adenyl-dom"/>
    <property type="match status" value="4"/>
</dbReference>
<evidence type="ECO:0000256" key="2">
    <source>
        <dbReference type="ARBA" id="ARBA00022553"/>
    </source>
</evidence>
<feature type="domain" description="Carrier" evidence="7">
    <location>
        <begin position="1872"/>
        <end position="1948"/>
    </location>
</feature>
<sequence>MSNGIFPSLVRGPYPSPTISVYDVKYDLSRIATFCSQHDLNILQFLKTIWSVVLRQYAEKDILCFGFADVCAPNLIVGTDVEVIHATVENNTDLRALLMSQGMSSAEFITDNKESNYNTMLLMSGCNEEIDARELLQRDIFSHLDLIVMTEAEGNFRLPSRLRLVYRSSILAVDEAENLASTIIQAIGAFLANPDIKIEELDLFSQKNRDDMLQWNDNVWMTPVQPNAIVELIGRQALVRPNELAICAWDGELSYHELDRLSSDLAHYLQDAGVGRDVMVPITFEKSMLAIIAQLGVLKAGGAFVPLDPALPPDRIKYMVDQVQGTVAIVSEKFTERLAGHVERLITLTKEMLLGLPHWPAKVLYPISADSPAYVLFTSGSTGRPKGCVMEHGALASVVHQASAVNMHHKSRVLQFASYSFAACTGEIYCALFVGATLCIPSDEDRFSRLAATMEDMRISWACLTPSAASSLPSTRPLRHLKTLILVGEVMNQHHFRALQTESLQLHQALGCTEHSPVLCVSGPMKSVADCGIVGRSPTANVWVVDPDNHHRPVPVGVVGELMIESPALARYYLEDHARSSSVFIDTPRWLRDMNRGIGSRVYKSGDLVKYLADGSLRYVARKDTQVKIRGQRVELGEIEFQIRQACDRLGRVIVEAAVPAKSNGSQIIVAFLCSSDFGDSEKQDASPISRAFPSLVGRSAPFYSILQTIEDFLPKVLPSYMIPSVYMPLRHIPSTLTGKVDRHTLRQGIRSITRVDLEDYQTPRAARVGPRNKLEERILMLYAETLELDSSRIGIHDSFIRLGGDSVIAMRLANRCERENLPLTASMILQRKTVAQIALSLSALQEGQALSNGDDEVSSQSSAWTFADDPGSGSDSASDVFPCSAIQQGMLLSQLRNQELYRLRIVWEIEERDPVSQIDIERLEEAWHQLCHRHPMLRTQIRTDMAGKDTAYQMVLKHHNDNSFVVRHEEIDLVSMFAPRQIVQAKYTDCSQMTLFTGSAPRIYAMLDINHLVMDGLSMSIIKRDLSVLYSHGKEGHRQLGPVCSYHNYVTHLSTLKHDAGIQFWKTRLSSASSCILPSLYDSQVSRPSEGLRSVSIELDQLLAYQQFFRSHDVTLATVLKMAWGILLRCYSGCDHVYFGDSVSGRDAPLSGIDHAVGPYIHEMICHIEFAGDESIWDTLQRIQTEFLSALPYKHISIADIQHAIGNGSSRLFNTGITFLPQLATDRKHSNALNIVEISRLDPTEYDVVLEVQIQPDSAKGTIKYWSSFLDDKQARRLANTLRESLSQIVKGASQGIHPDLKSANTSHQNFRIRNLQITSREDLDEIWRWNGNEQPMVSQCVHDLISAFSDRQPAADAVCAWDGSFTYRDLNNISTRLAHHLQNIGVERGMIVPLLFEKSCWMPVAVLGVMKAGAASVALDITQPLERIRAITQLVDASVIITSPAQCDRASKTGVEKVFSLDSTVANRLPLCLDRALPAVQPTDLLYLVFTSGSTGKPKGAKISHQNFSSAVRYHQPAMGITAESRVLDFVTYAFDIAWSNILHALTAGACLCIPSEDDRQSNIAKFMSATRVNYAFVTPTVARLLNPKDTPTLRVLLCGGEFLTAADVDQWAPHVRLLNTYGPAECTVISNANPVGPRRKGNPGLGRGLGCNLWIVDPDCQHHLMPVGCTGELWIEGPIVGEGYFGDSEKTAAAFFHQANWQRCNQRTERRWRLYRTGDLVRYDSDGNIVFVGRRDAQVKVRGQRVDLAEVEYHIQRHLRGRLQTNVVAELILPSGSERPILVAFLELGEAGHNPMNGLAVLRTTTSGLLDQLRRELPTSMIPAAFLPQEKFPITANGKTDRQKLRQLGSTYSLEQLADLDPTRGDYREPSTDTERKLQSLWAAVLKISSQSISANDSFLGIGGDSVGIMQLVGAAREQGLAFTVADVFHYPRLEDLARLIKPVEATVEGIPCFALLGPEIDPMECQATAARQCAVTVAQIEDLYPCTPLQEGLLSITSRTGDYIDQSILELHDVVDLVRFQNVWETVVQSTPILRTRIVSLPQQGLTQAVLTTGPTVHRAHDLETYIRHDSQLSMGLGTPLARLAIVDPVDDGSSTPQRYLVVTMHHAVYDAWSIPLLLDQVIKLYHQETLSVPVPFKHFIKHIMQTGQDASAYWLSQLTGFSSGPFPALPQSTYRPQADQTLQYDISNICWPRGDITSSTIIRAAWTLLTAWYTNTPDVIFGATVTGRQAPVPGIEKIVGPTIATVPVRVAFDWDMTVQQFLGQVQQQAVMMSEHEQIGLHGIRKIGPELERNSEFQSLLIIQPAAQADADPRYHHVFQGDRGRRDPRSTIGFDSFASYALNLLCQVQSDGVELLIGYDARVLGEVQVQRLAQQFHHIIRQLSVRDMDNKALHTLSATSAEDLHDIWTWNAQVPDGVNRCVHETISESARREPDAVAVCAWDGSLTYQELENLSTQLANHLRRVGVGRGMVVPLYIQKSMWMPVAMLSVMKTGAASLTLDASLPEERLRYMIDQAQATVIIASVAQREMADSLADEGSCTVICIDRDMMDHLPTPCMSCLPIVDPSSPLYIVFTSGSTGRPKGVVITHRNISSAIKAQEGRLRPGSRVFDFASYAFDISWFNFLQTVVSGQCLCIPSEMERKNDVSGSMIKLQANFACLTPSTARMIDPAKVPELKTLILAGEVPTTGDYLRWAPVVELQNAYGPAECTPLATTTVRRNTTSKPGNIGVGMGVNTWIVDQSNDARLAPVGAIGELWLEGPLVGQGYHSDLERTAAAFVDNPPWLDRGGPSHPGRKGRLYRTGDLAYYDIDGTLVFVGRKDAQVKIHGQRVELSEVEYYVQQTISPRFPGPKVVEVVLPDGRTNPILVVFISMESEGEEAFATLAQHTEGWVDDLTAHLPMYMVPRIFLPIHQIPMTATGKVDRRRLRDIGSSYNIDRLTGLNPRREYREPITGAERALQRLWASILNINPQTISARDSFLQIGGDSVTAMQLVGNAREQEGLAFTVADVFRTPRLEDLARHSFIADQLEAVALPFSMLESDDMDARAQAATKCGVSVAQIEDIYPCTPLQEGMISVTSRRPGDFIHRSILELRDNIDIPGFKAAWTAVIQQCPILRTRIVDMSEQGLLQVVIAEDVAWSSSEDLASYVHEDENLIMGLNTPLARFAMVEGGDRRHLVLTLHHAIYDGWSISMILSAVQDAYHMRETPKLRPFCDFIKYSAQQRNETSQAFWRKQFHGIQAEPFPSLPSPRHEPRVDRTSTRSISGLQWPSGGITASTVLRAAWAVLTARYRPSPDPGSQEVLFGVTVTGRQGQFQGIEKVVGPTIATVPLRIRLSWQTRCQAFLEQVQHQAVEMIEFEQTGLQNIRRISPDAEQATQFQTLLVIQPTLFEGHGGNSDVFEPVSDEIVRNYVEMLKSFSPYAVMLLCQLKSDGVEFAACFDSDVIEPGQVERLLRQLEYTIRQLCSREPGHLDRTLAAIDPVCPVDRQDIWSWNSHLTLRSAQDTPVHQRISNRASAFPHARAICAWDGDMDYAELDLISTKVAHCVTRHESAVGRGDIVLLHCEKSFWVPVCMLALMKIGAVALLLSSSVTQARMDAICAAVSPQLILTNIDGALSTISTKTYAMSQIIADSLKVVPSPLPPANTSPDSLTHILFTSGSTGVPKGIQWSQRALAANVDAMAQFDMSSDSRVFQFVSYDFDVSIIETYAALQIGACLCIPSETERLNRLGPSLAKMETTWTCITPCTSSIIDPSTCPSLRTCVFAGEALQVSTVERWWKYVTVFNWYGPAECSTAVSCRATRGANMWRNGTIGSPLSCACWIVDPLDAEILLPVGAVGELLLEGPPMMSGYVGQESHTDYFVTPQWLGQGPKRSSGFNREKQERILYKTGDLVRYQANGSLIYLGRKDSQAKIRGQRVELMEIETHVQRNLSHHGNIPAVAEVITPSTGDPILVVFLAISDSSDDESSVLRHVTHGLNKRLAGHIPQYMIPHIYIPVKHIPLTASGKTDRAELRKHGASLTLEQLSALRPKTEDYQEPKTETERVLQQLWSNVLGIALPSVSAHFLEIGGDSIAAMRLVGAMRERGLSITVADIFKTPHLMDLAKRARPAKSSGIDIAPFSLLPLPSAADTARSHAAEQCGIPIEQIENLYPCTTLQEGMLSLTTRQDNEYINQSMIELSSHVDIVRFQTAWEEVIQSTPIFRTRIVDIPDQGLTQVVLSDGPAAKLFTSRDISLYLTECQNIKMGLATPLARFGLVENDSNGRAYLVLTLHHALYDGWSFPLLLEEVRRTYYKRNARQSLVPFDHFIEYLSRTNGGPGFESFWASQFAGIEAEPFPSPLSPKHKPKADQTLYLDVTGLTWRTDGFTPSTIIRTAWALLTARYQQSTDVLFGATVTGRQAPMEGIERIIGPTIATVPVRVKFSWEMDLQALLKQVQDQAISMVEYEQTGLQVIQRISSEAERGTEFQSLLVVQPPTYEHQTSGDDEGLFVPRTELERLESMRALKDFTSYSVMLLCQLKVNGVELLISFDSNVIEQAQVQRISQQMQHILHQLPQDIRDIRAWNSIIPTIRQARVEELIVERAFQCPENIAIDAWDGKMTYSQMDLTSSKLAQYLSDLGVSAGDAVALHFTKSMWMPVSMVALMKLGAVILPLSSSQTRARINTIIGLISPRLMLTNMDGASSEAVKTYNITRLISEASLLSDKSILCARPVGLDDPAHIQFTSGSTGIPKGIVWHHRSLTANIQVMLQRLNLNSKSRVFQFVSYDFDISNLETYAAFAVGACLCIPNEDDRTNRLGHSISSFQSSWVFLTPSASELVVPDEIPTLHTLVLGGEFLPTTVVNKWINHAVVLNWYGPGECAAAALCTVNPDTWKPGMIGPPFASACWVVDPLDVNILLPVGATGELLIDGPTMMSDYFKGTVGTQGHFVTPKWFHQNAYRYPGQGSRLYRTGDMVRYLNDGTLVYVGRMDAQVKIRGQRVELTDVEAHIRSLIVESGTQEPVVAEIVVPDGNTDPILAAFISIGDVIDRPLEDIRLALTHLTRGLKEKLAEQLPRHMLPSAYIPVKVIPLTPNGKVNRPKLRAIGASYTLEQLGEFSPTRSQRRDPCSAMEIRIQNLWASILKIEPQSISANDSFLQIGGNSIAAMRLVGAARKCGILITVADIFQRPRLEDLAQCAQTVVSSVEDEDIAPFSLLNKGIEPDAARELAARQCDVPTADVEDIYPCTPLQEGLLAITNMRAGDYVSCEIRKLHPSIDIERVRQTLNEMIRLLPILRTRIVDLANVGLVQVVLSSKCFQVTSSSMSSSFYEEQRLDPMGLGTPLCRFVFVSQDDGQVYLGWVIHHALYDGWSMPLMLGLLSDLYKGAAVIPPPPFSQFIKYQASNSSGAHKYWEAQLAGSVAPQFPTLPSPTYKPRADEIIQYSFRDISFANSDITPPTLIRASWALLTAQYCGSSDVIFGSTMTGRQVPVSGIERMMGPTITTVPIRVNLSWDTSVSDYLSQVQKQMVDMIPFEQTGLQNIRKISPEIDQASQFQSLLVVQADSNDIHHVADDCLFDYNPEAESKRSVSQLNSFTTYAMMWLCQLVGSRIEISVSFDSNILPSAQVQRLAQQLEHIIRILGSDPCAQCSLRSLTLVNEQDISTIWTWNATVPLPEERSLPSLISESASHHPESCALEAWDGQMTYSTLDRVSSQLASHLVALGARPSVTIALCFEKSIWMPVAILAVLKTGAAFVQLSAATSTSRIKSLFATVKVLFALASPHQRSHLPQLTETYTVSQLLESSYPSVKFHPAILSPDATASVLFTSGSTGVPKGIVWSHRTLSTNVSDVGRAYAIQPNSRVLQFAAYDFDVSILETLATLVHGGCLCIPSEEERQGRLLETMQERSINLAFLTPSVSRVLSPVSLPNLKTLVLCGEPLSAHDVAKWADNVSLKNWYGPAECSSTTSCTIETSTWLQGTIGVPSACVCWVVDPHNSETIVPIGAVGELLVEGPILAASILNKAGEDGFISPKWLRDGHRQWTGRCGRLYKTGDLVRYNADGTLLFIGRKDAQVKIRGQRVELAEVEHHVRTNLADAVDVPVAAEVVSLRGSTQAILVAFLAIGEGLPEAELWSTLRRYTLGLRDRLSIKLPPYMVPNAFIPIESLPMTATDKVHRRKLREIGASISPEQLADHSTSQDDYRPPETDTERIIQQLWATLLNLDPDIIGRDSNFLILGGDSIKAMQLVRAIHDQNLKLAVSDCFLHPCLWDLAMTADEKTREIGDTKIAGRSDDTKERLLASGALQLVGLSDAHLVDAFPVTDFQKFYVFALQEQSLEKWAYCYTDLPASLDVSHVVAICHRLWNHLDILRVIFLIPEGIPVQALFRHLVPVVEVHQVHGDLDTASKDLYNADFKLPYEPGRPVTRFIITYTQEGRIRMALRLSHAQFDGLSLACIVSTFASFCSGQEPPPNPSFSTYIAHLEETRGKAFSHWRALLYGSRPSRFLSAPPIPNGLSSSPPNDSREAIILRRHLPAPPTHKEYTPATIFTSLCARAIARLTHSSDVVFGYLTTGRPCLLPELQSMAGPCLNIVPVRVPLTEDCQFADVLSVVQKQRLRGYEIDSDQLSDIIENCTDWPTDTQFDFGVHFLNIEDQLTTEISGEAIQMVPYSTVPAITFPTIILAAKPIEHSQWEVEARGGSDFYSKTDLLRVLEELSHQIASV</sequence>
<dbReference type="InterPro" id="IPR036736">
    <property type="entry name" value="ACP-like_sf"/>
</dbReference>
<evidence type="ECO:0000256" key="3">
    <source>
        <dbReference type="ARBA" id="ARBA00022598"/>
    </source>
</evidence>
<keyword evidence="1" id="KW-0596">Phosphopantetheine</keyword>
<dbReference type="InterPro" id="IPR045851">
    <property type="entry name" value="AMP-bd_C_sf"/>
</dbReference>
<feature type="region of interest" description="Disordered" evidence="6">
    <location>
        <begin position="853"/>
        <end position="879"/>
    </location>
</feature>
<dbReference type="Pfam" id="PF00668">
    <property type="entry name" value="Condensation"/>
    <property type="match status" value="6"/>
</dbReference>
<evidence type="ECO:0000256" key="6">
    <source>
        <dbReference type="SAM" id="MobiDB-lite"/>
    </source>
</evidence>
<proteinExistence type="inferred from homology"/>